<dbReference type="Pfam" id="PF01569">
    <property type="entry name" value="PAP2"/>
    <property type="match status" value="1"/>
</dbReference>
<dbReference type="Gene3D" id="1.20.144.10">
    <property type="entry name" value="Phosphatidic acid phosphatase type 2/haloperoxidase"/>
    <property type="match status" value="1"/>
</dbReference>
<dbReference type="EC" id="3.6.1.27" evidence="1"/>
<dbReference type="InterPro" id="IPR000326">
    <property type="entry name" value="PAP2/HPO"/>
</dbReference>
<feature type="transmembrane region" description="Helical" evidence="4">
    <location>
        <begin position="129"/>
        <end position="149"/>
    </location>
</feature>
<dbReference type="GO" id="GO:0050380">
    <property type="term" value="F:undecaprenyl-diphosphatase activity"/>
    <property type="evidence" value="ECO:0007669"/>
    <property type="project" value="UniProtKB-EC"/>
</dbReference>
<name>A0A3D9US26_9GAMM</name>
<dbReference type="CDD" id="cd03385">
    <property type="entry name" value="PAP2_BcrC_like"/>
    <property type="match status" value="1"/>
</dbReference>
<keyword evidence="4" id="KW-1133">Transmembrane helix</keyword>
<sequence>MIKLLFCTVFDKARYHIYFNARVRLILLEQLNHDLFTLINATPDSSPGMIMFSIFVAKYLVYVYPITLAVCWLWGGKEAISHQRIVVSKSCIAFAFAMTVSAIIGMLVPHARPFVEGVGHNFLAHAPTVSFPSNHGTAVFTFALAFIFWHRIWSGFCLMVIAGAIVWARVYVGVHWPIDMFGAFLVSLMGCAFSQIFWHLYGACLQSKLTCLYQFCCAFLIRRGWVQS</sequence>
<comment type="catalytic activity">
    <reaction evidence="3">
        <text>di-trans,octa-cis-undecaprenyl diphosphate + H2O = di-trans,octa-cis-undecaprenyl phosphate + phosphate + H(+)</text>
        <dbReference type="Rhea" id="RHEA:28094"/>
        <dbReference type="ChEBI" id="CHEBI:15377"/>
        <dbReference type="ChEBI" id="CHEBI:15378"/>
        <dbReference type="ChEBI" id="CHEBI:43474"/>
        <dbReference type="ChEBI" id="CHEBI:58405"/>
        <dbReference type="ChEBI" id="CHEBI:60392"/>
        <dbReference type="EC" id="3.6.1.27"/>
    </reaction>
</comment>
<protein>
    <recommendedName>
        <fullName evidence="1">undecaprenyl-diphosphate phosphatase</fullName>
        <ecNumber evidence="1">3.6.1.27</ecNumber>
    </recommendedName>
    <alternativeName>
        <fullName evidence="2">Undecaprenyl pyrophosphate phosphatase</fullName>
    </alternativeName>
</protein>
<evidence type="ECO:0000313" key="7">
    <source>
        <dbReference type="Proteomes" id="UP000256294"/>
    </source>
</evidence>
<evidence type="ECO:0000259" key="5">
    <source>
        <dbReference type="SMART" id="SM00014"/>
    </source>
</evidence>
<gene>
    <name evidence="6" type="ORF">BDD26_3747</name>
</gene>
<feature type="domain" description="Phosphatidic acid phosphatase type 2/haloperoxidase" evidence="5">
    <location>
        <begin position="88"/>
        <end position="195"/>
    </location>
</feature>
<dbReference type="EMBL" id="QTUB01000001">
    <property type="protein sequence ID" value="REF28784.1"/>
    <property type="molecule type" value="Genomic_DNA"/>
</dbReference>
<dbReference type="SUPFAM" id="SSF48317">
    <property type="entry name" value="Acid phosphatase/Vanadium-dependent haloperoxidase"/>
    <property type="match status" value="1"/>
</dbReference>
<evidence type="ECO:0000256" key="4">
    <source>
        <dbReference type="SAM" id="Phobius"/>
    </source>
</evidence>
<dbReference type="InterPro" id="IPR033879">
    <property type="entry name" value="UPP_Pase"/>
</dbReference>
<proteinExistence type="predicted"/>
<dbReference type="InterPro" id="IPR036938">
    <property type="entry name" value="PAP2/HPO_sf"/>
</dbReference>
<dbReference type="GO" id="GO:0005886">
    <property type="term" value="C:plasma membrane"/>
    <property type="evidence" value="ECO:0007669"/>
    <property type="project" value="InterPro"/>
</dbReference>
<accession>A0A3D9US26</accession>
<evidence type="ECO:0000256" key="2">
    <source>
        <dbReference type="ARBA" id="ARBA00032707"/>
    </source>
</evidence>
<dbReference type="SMART" id="SM00014">
    <property type="entry name" value="acidPPc"/>
    <property type="match status" value="1"/>
</dbReference>
<evidence type="ECO:0000256" key="1">
    <source>
        <dbReference type="ARBA" id="ARBA00012374"/>
    </source>
</evidence>
<evidence type="ECO:0000313" key="6">
    <source>
        <dbReference type="EMBL" id="REF28784.1"/>
    </source>
</evidence>
<feature type="transmembrane region" description="Helical" evidence="4">
    <location>
        <begin position="86"/>
        <end position="109"/>
    </location>
</feature>
<keyword evidence="7" id="KW-1185">Reference proteome</keyword>
<feature type="transmembrane region" description="Helical" evidence="4">
    <location>
        <begin position="156"/>
        <end position="174"/>
    </location>
</feature>
<evidence type="ECO:0000256" key="3">
    <source>
        <dbReference type="ARBA" id="ARBA00047594"/>
    </source>
</evidence>
<reference evidence="6 7" key="1">
    <citation type="submission" date="2018-08" db="EMBL/GenBank/DDBJ databases">
        <title>Genomic Encyclopedia of Archaeal and Bacterial Type Strains, Phase II (KMG-II): from individual species to whole genera.</title>
        <authorList>
            <person name="Goeker M."/>
        </authorList>
    </citation>
    <scope>NUCLEOTIDE SEQUENCE [LARGE SCALE GENOMIC DNA]</scope>
    <source>
        <strain evidence="6 7">DSM 17905</strain>
    </source>
</reference>
<feature type="transmembrane region" description="Helical" evidence="4">
    <location>
        <begin position="180"/>
        <end position="201"/>
    </location>
</feature>
<feature type="transmembrane region" description="Helical" evidence="4">
    <location>
        <begin position="50"/>
        <end position="74"/>
    </location>
</feature>
<dbReference type="Proteomes" id="UP000256294">
    <property type="component" value="Unassembled WGS sequence"/>
</dbReference>
<keyword evidence="4" id="KW-0812">Transmembrane</keyword>
<keyword evidence="4" id="KW-0472">Membrane</keyword>
<organism evidence="6 7">
    <name type="scientific">Xenorhabdus cabanillasii</name>
    <dbReference type="NCBI Taxonomy" id="351673"/>
    <lineage>
        <taxon>Bacteria</taxon>
        <taxon>Pseudomonadati</taxon>
        <taxon>Pseudomonadota</taxon>
        <taxon>Gammaproteobacteria</taxon>
        <taxon>Enterobacterales</taxon>
        <taxon>Morganellaceae</taxon>
        <taxon>Xenorhabdus</taxon>
    </lineage>
</organism>
<dbReference type="NCBIfam" id="NF008813">
    <property type="entry name" value="PRK11837.1"/>
    <property type="match status" value="1"/>
</dbReference>
<dbReference type="PANTHER" id="PTHR14969:SF13">
    <property type="entry name" value="AT30094P"/>
    <property type="match status" value="1"/>
</dbReference>
<dbReference type="AlphaFoldDB" id="A0A3D9US26"/>
<dbReference type="PANTHER" id="PTHR14969">
    <property type="entry name" value="SPHINGOSINE-1-PHOSPHATE PHOSPHOHYDROLASE"/>
    <property type="match status" value="1"/>
</dbReference>
<comment type="caution">
    <text evidence="6">The sequence shown here is derived from an EMBL/GenBank/DDBJ whole genome shotgun (WGS) entry which is preliminary data.</text>
</comment>